<sequence>MNQPIPVASLDEAANLSVASDGINKIASAVASAGLAESQVTPASPASFEELNLQEAAGNFGDTYEASVSGPGRVWVRTEQITSIALSVLRKRPADEIALLGEDKLVVYERRTPKHCVSSGSGLRLELGDGASVLMTKNAAYELARVLIAYAAPDNPRSDWLVRKESV</sequence>
<reference evidence="1 2" key="1">
    <citation type="submission" date="2020-12" db="EMBL/GenBank/DDBJ databases">
        <title>FDA dAtabase for Regulatory Grade micrObial Sequences (FDA-ARGOS): Supporting development and validation of Infectious Disease Dx tests.</title>
        <authorList>
            <person name="Sproer C."/>
            <person name="Gronow S."/>
            <person name="Severitt S."/>
            <person name="Schroder I."/>
            <person name="Tallon L."/>
            <person name="Sadzewicz L."/>
            <person name="Zhao X."/>
            <person name="Boylan J."/>
            <person name="Ott S."/>
            <person name="Bowen H."/>
            <person name="Vavikolanu K."/>
            <person name="Mehta A."/>
            <person name="Aluvathingal J."/>
            <person name="Nadendla S."/>
            <person name="Lowell S."/>
            <person name="Myers T."/>
            <person name="Yan Y."/>
            <person name="Sichtig H."/>
        </authorList>
    </citation>
    <scope>NUCLEOTIDE SEQUENCE [LARGE SCALE GENOMIC DNA]</scope>
    <source>
        <strain evidence="1 2">FDAARGOS_909</strain>
    </source>
</reference>
<proteinExistence type="predicted"/>
<accession>A0A7T2S648</accession>
<name>A0A7T2S648_DELAC</name>
<gene>
    <name evidence="1" type="ORF">I6G66_06085</name>
</gene>
<dbReference type="RefSeq" id="WP_197956452.1">
    <property type="nucleotide sequence ID" value="NZ_CP065668.1"/>
</dbReference>
<dbReference type="AlphaFoldDB" id="A0A7T2S648"/>
<evidence type="ECO:0000313" key="2">
    <source>
        <dbReference type="Proteomes" id="UP000594778"/>
    </source>
</evidence>
<dbReference type="Proteomes" id="UP000594778">
    <property type="component" value="Chromosome"/>
</dbReference>
<evidence type="ECO:0000313" key="1">
    <source>
        <dbReference type="EMBL" id="QPS09589.1"/>
    </source>
</evidence>
<protein>
    <submittedName>
        <fullName evidence="1">Uncharacterized protein</fullName>
    </submittedName>
</protein>
<dbReference type="EMBL" id="CP065668">
    <property type="protein sequence ID" value="QPS09589.1"/>
    <property type="molecule type" value="Genomic_DNA"/>
</dbReference>
<organism evidence="1 2">
    <name type="scientific">Delftia acidovorans</name>
    <name type="common">Pseudomonas acidovorans</name>
    <name type="synonym">Comamonas acidovorans</name>
    <dbReference type="NCBI Taxonomy" id="80866"/>
    <lineage>
        <taxon>Bacteria</taxon>
        <taxon>Pseudomonadati</taxon>
        <taxon>Pseudomonadota</taxon>
        <taxon>Betaproteobacteria</taxon>
        <taxon>Burkholderiales</taxon>
        <taxon>Comamonadaceae</taxon>
        <taxon>Delftia</taxon>
    </lineage>
</organism>